<feature type="compositionally biased region" description="Basic and acidic residues" evidence="1">
    <location>
        <begin position="310"/>
        <end position="320"/>
    </location>
</feature>
<dbReference type="EMBL" id="JH993055">
    <property type="protein sequence ID" value="EKX37796.1"/>
    <property type="molecule type" value="Genomic_DNA"/>
</dbReference>
<evidence type="ECO:0000313" key="5">
    <source>
        <dbReference type="Proteomes" id="UP000011087"/>
    </source>
</evidence>
<dbReference type="HOGENOM" id="CLU_395616_0_0_1"/>
<feature type="compositionally biased region" description="Basic and acidic residues" evidence="1">
    <location>
        <begin position="458"/>
        <end position="468"/>
    </location>
</feature>
<evidence type="ECO:0000256" key="2">
    <source>
        <dbReference type="SAM" id="SignalP"/>
    </source>
</evidence>
<feature type="compositionally biased region" description="Basic and acidic residues" evidence="1">
    <location>
        <begin position="62"/>
        <end position="71"/>
    </location>
</feature>
<feature type="region of interest" description="Disordered" evidence="1">
    <location>
        <begin position="278"/>
        <end position="332"/>
    </location>
</feature>
<evidence type="ECO:0000256" key="1">
    <source>
        <dbReference type="SAM" id="MobiDB-lite"/>
    </source>
</evidence>
<feature type="signal peptide" evidence="2">
    <location>
        <begin position="1"/>
        <end position="34"/>
    </location>
</feature>
<dbReference type="Proteomes" id="UP000011087">
    <property type="component" value="Unassembled WGS sequence"/>
</dbReference>
<keyword evidence="2" id="KW-0732">Signal</keyword>
<protein>
    <submittedName>
        <fullName evidence="3 4">Uncharacterized protein</fullName>
    </submittedName>
</protein>
<dbReference type="AlphaFoldDB" id="L1INE7"/>
<reference evidence="5" key="2">
    <citation type="submission" date="2012-11" db="EMBL/GenBank/DDBJ databases">
        <authorList>
            <person name="Kuo A."/>
            <person name="Curtis B.A."/>
            <person name="Tanifuji G."/>
            <person name="Burki F."/>
            <person name="Gruber A."/>
            <person name="Irimia M."/>
            <person name="Maruyama S."/>
            <person name="Arias M.C."/>
            <person name="Ball S.G."/>
            <person name="Gile G.H."/>
            <person name="Hirakawa Y."/>
            <person name="Hopkins J.F."/>
            <person name="Rensing S.A."/>
            <person name="Schmutz J."/>
            <person name="Symeonidi A."/>
            <person name="Elias M."/>
            <person name="Eveleigh R.J."/>
            <person name="Herman E.K."/>
            <person name="Klute M.J."/>
            <person name="Nakayama T."/>
            <person name="Obornik M."/>
            <person name="Reyes-Prieto A."/>
            <person name="Armbrust E.V."/>
            <person name="Aves S.J."/>
            <person name="Beiko R.G."/>
            <person name="Coutinho P."/>
            <person name="Dacks J.B."/>
            <person name="Durnford D.G."/>
            <person name="Fast N.M."/>
            <person name="Green B.R."/>
            <person name="Grisdale C."/>
            <person name="Hempe F."/>
            <person name="Henrissat B."/>
            <person name="Hoppner M.P."/>
            <person name="Ishida K.-I."/>
            <person name="Kim E."/>
            <person name="Koreny L."/>
            <person name="Kroth P.G."/>
            <person name="Liu Y."/>
            <person name="Malik S.-B."/>
            <person name="Maier U.G."/>
            <person name="McRose D."/>
            <person name="Mock T."/>
            <person name="Neilson J.A."/>
            <person name="Onodera N.T."/>
            <person name="Poole A.M."/>
            <person name="Pritham E.J."/>
            <person name="Richards T.A."/>
            <person name="Rocap G."/>
            <person name="Roy S.W."/>
            <person name="Sarai C."/>
            <person name="Schaack S."/>
            <person name="Shirato S."/>
            <person name="Slamovits C.H."/>
            <person name="Spencer D.F."/>
            <person name="Suzuki S."/>
            <person name="Worden A.Z."/>
            <person name="Zauner S."/>
            <person name="Barry K."/>
            <person name="Bell C."/>
            <person name="Bharti A.K."/>
            <person name="Crow J.A."/>
            <person name="Grimwood J."/>
            <person name="Kramer R."/>
            <person name="Lindquist E."/>
            <person name="Lucas S."/>
            <person name="Salamov A."/>
            <person name="McFadden G.I."/>
            <person name="Lane C.E."/>
            <person name="Keeling P.J."/>
            <person name="Gray M.W."/>
            <person name="Grigoriev I.V."/>
            <person name="Archibald J.M."/>
        </authorList>
    </citation>
    <scope>NUCLEOTIDE SEQUENCE</scope>
    <source>
        <strain evidence="5">CCMP2712</strain>
    </source>
</reference>
<sequence length="697" mass="78089">MLAETPIVNPKRFRAVLLSSACILALSWPNACKAAQINVIPDGFPIPSPSKVQPTFYETKEQTFDSKQRDTFDDDPLFGSHVSSMESKPPSQDTDDQMASLMKKQLHMARNQLQREMNMMQNNEQSAPAAWNHQMGYPYYPYNNPYFCQPTNGQYMMHPNQFQYPPFAPPPALSLREALMNSKSSHGQPPDDRGYMNMGGNYMRGAAMLKAATSMGQQNLLDEGYYVESDPSEDVEARFRALASRGRTSSGRRARQSGYANRNRFFDASDMDEFHDVSLSPQFSSRGSRGRKPRGSSSRALTFGRTSGRKPQEPMLRDVTSEDLATSGGNDPIQILRELNSKKSPKDFDKLILEHFSKKESTPEESNEDSWLNELHESLDKIGDEPEKDSALVKEKGAQGGARKSKGIKPEEQESNQAATDGKVDKQKLERASRGFGSFPPASLRRKEACRSRKARHASCDAKGKKDSCCLGGTKQLRGRRQHQLEPTSTTERAGSRGTRKSRSERQGEESDEREREGGEGRARGEDGEGNEHKGGEDDEEYRRGEEQGRRERFDASHKSRTKQIKQKLERASRGFGSFPPASLRRKEACRSRKARHASCDAKGKKDSCCLGGTKQLRGRRQHQLEPTSTTERAGSRGTRKSRSERQGEESDEREREGGEGRARGEDGEGNEHKGGEDDEEYRRGEDDEELKCEGGG</sequence>
<dbReference type="EnsemblProtists" id="EKX37796">
    <property type="protein sequence ID" value="EKX37796"/>
    <property type="gene ID" value="GUITHDRAFT_144762"/>
</dbReference>
<feature type="region of interest" description="Disordered" evidence="1">
    <location>
        <begin position="62"/>
        <end position="96"/>
    </location>
</feature>
<feature type="compositionally biased region" description="Basic and acidic residues" evidence="1">
    <location>
        <begin position="374"/>
        <end position="397"/>
    </location>
</feature>
<dbReference type="PaxDb" id="55529-EKX37796"/>
<reference evidence="4" key="3">
    <citation type="submission" date="2016-03" db="UniProtKB">
        <authorList>
            <consortium name="EnsemblProtists"/>
        </authorList>
    </citation>
    <scope>IDENTIFICATION</scope>
</reference>
<dbReference type="GeneID" id="17294486"/>
<feature type="compositionally biased region" description="Basic and acidic residues" evidence="1">
    <location>
        <begin position="642"/>
        <end position="686"/>
    </location>
</feature>
<evidence type="ECO:0000313" key="4">
    <source>
        <dbReference type="EnsemblProtists" id="EKX37796"/>
    </source>
</evidence>
<accession>L1INE7</accession>
<feature type="compositionally biased region" description="Basic and acidic residues" evidence="1">
    <location>
        <begin position="502"/>
        <end position="558"/>
    </location>
</feature>
<evidence type="ECO:0000313" key="3">
    <source>
        <dbReference type="EMBL" id="EKX37796.1"/>
    </source>
</evidence>
<feature type="region of interest" description="Disordered" evidence="1">
    <location>
        <begin position="359"/>
        <end position="697"/>
    </location>
</feature>
<feature type="compositionally biased region" description="Basic and acidic residues" evidence="1">
    <location>
        <begin position="422"/>
        <end position="433"/>
    </location>
</feature>
<proteinExistence type="predicted"/>
<feature type="compositionally biased region" description="Polar residues" evidence="1">
    <location>
        <begin position="81"/>
        <end position="92"/>
    </location>
</feature>
<feature type="compositionally biased region" description="Basic and acidic residues" evidence="1">
    <location>
        <begin position="598"/>
        <end position="608"/>
    </location>
</feature>
<gene>
    <name evidence="3" type="ORF">GUITHDRAFT_144762</name>
</gene>
<reference evidence="3 5" key="1">
    <citation type="journal article" date="2012" name="Nature">
        <title>Algal genomes reveal evolutionary mosaicism and the fate of nucleomorphs.</title>
        <authorList>
            <consortium name="DOE Joint Genome Institute"/>
            <person name="Curtis B.A."/>
            <person name="Tanifuji G."/>
            <person name="Burki F."/>
            <person name="Gruber A."/>
            <person name="Irimia M."/>
            <person name="Maruyama S."/>
            <person name="Arias M.C."/>
            <person name="Ball S.G."/>
            <person name="Gile G.H."/>
            <person name="Hirakawa Y."/>
            <person name="Hopkins J.F."/>
            <person name="Kuo A."/>
            <person name="Rensing S.A."/>
            <person name="Schmutz J."/>
            <person name="Symeonidi A."/>
            <person name="Elias M."/>
            <person name="Eveleigh R.J."/>
            <person name="Herman E.K."/>
            <person name="Klute M.J."/>
            <person name="Nakayama T."/>
            <person name="Obornik M."/>
            <person name="Reyes-Prieto A."/>
            <person name="Armbrust E.V."/>
            <person name="Aves S.J."/>
            <person name="Beiko R.G."/>
            <person name="Coutinho P."/>
            <person name="Dacks J.B."/>
            <person name="Durnford D.G."/>
            <person name="Fast N.M."/>
            <person name="Green B.R."/>
            <person name="Grisdale C.J."/>
            <person name="Hempel F."/>
            <person name="Henrissat B."/>
            <person name="Hoppner M.P."/>
            <person name="Ishida K."/>
            <person name="Kim E."/>
            <person name="Koreny L."/>
            <person name="Kroth P.G."/>
            <person name="Liu Y."/>
            <person name="Malik S.B."/>
            <person name="Maier U.G."/>
            <person name="McRose D."/>
            <person name="Mock T."/>
            <person name="Neilson J.A."/>
            <person name="Onodera N.T."/>
            <person name="Poole A.M."/>
            <person name="Pritham E.J."/>
            <person name="Richards T.A."/>
            <person name="Rocap G."/>
            <person name="Roy S.W."/>
            <person name="Sarai C."/>
            <person name="Schaack S."/>
            <person name="Shirato S."/>
            <person name="Slamovits C.H."/>
            <person name="Spencer D.F."/>
            <person name="Suzuki S."/>
            <person name="Worden A.Z."/>
            <person name="Zauner S."/>
            <person name="Barry K."/>
            <person name="Bell C."/>
            <person name="Bharti A.K."/>
            <person name="Crow J.A."/>
            <person name="Grimwood J."/>
            <person name="Kramer R."/>
            <person name="Lindquist E."/>
            <person name="Lucas S."/>
            <person name="Salamov A."/>
            <person name="McFadden G.I."/>
            <person name="Lane C.E."/>
            <person name="Keeling P.J."/>
            <person name="Gray M.W."/>
            <person name="Grigoriev I.V."/>
            <person name="Archibald J.M."/>
        </authorList>
    </citation>
    <scope>NUCLEOTIDE SEQUENCE</scope>
    <source>
        <strain evidence="3 5">CCMP2712</strain>
    </source>
</reference>
<dbReference type="KEGG" id="gtt:GUITHDRAFT_144762"/>
<dbReference type="OMA" id="PQMRMGM"/>
<name>L1INE7_GUITC</name>
<dbReference type="RefSeq" id="XP_005824776.1">
    <property type="nucleotide sequence ID" value="XM_005824719.1"/>
</dbReference>
<feature type="chain" id="PRO_5008770285" evidence="2">
    <location>
        <begin position="35"/>
        <end position="697"/>
    </location>
</feature>
<organism evidence="3">
    <name type="scientific">Guillardia theta (strain CCMP2712)</name>
    <name type="common">Cryptophyte</name>
    <dbReference type="NCBI Taxonomy" id="905079"/>
    <lineage>
        <taxon>Eukaryota</taxon>
        <taxon>Cryptophyceae</taxon>
        <taxon>Pyrenomonadales</taxon>
        <taxon>Geminigeraceae</taxon>
        <taxon>Guillardia</taxon>
    </lineage>
</organism>
<keyword evidence="5" id="KW-1185">Reference proteome</keyword>